<evidence type="ECO:0000313" key="6">
    <source>
        <dbReference type="Proteomes" id="UP000184222"/>
    </source>
</evidence>
<proteinExistence type="predicted"/>
<sequence length="404" mass="45288">MFSLGLHRDCLLNLADEVGSPFFFYDLDALENKLISLRKLTVKLWYAVKANPLSSIIQSVAKQGISFDVASCGELDQVLKQGVDPKNILNTGSAKSYKQICYFIEKGVRTFVLESVQQYQDLLKAAKNYDVQVTSLLRVQISWDNSGEKNVLGGDSVTPFGLAPEEWVNFFTENSIKNEYVDVIGLHCFQWGNITDIEKLVHLWEVITENLVVLANQISMDLRVIDLGGGLGIPYYNQANELKVEDVAEALNNLKLKYPLVDFWLELGRYAVGECGAYVTKVIDRKKVYDKDLLVLEGGSQHLGRPFITNQAFPVKNISRANQENHTIMEVHGPLCTSIDHLGRVDLADSTESGDYLAFTQTGAYGFTESMPFFLCHTLPAEIIYIKGQVQVVREAKQASQWLV</sequence>
<dbReference type="InterPro" id="IPR000183">
    <property type="entry name" value="Orn/DAP/Arg_de-COase"/>
</dbReference>
<dbReference type="Gene3D" id="3.20.20.10">
    <property type="entry name" value="Alanine racemase"/>
    <property type="match status" value="1"/>
</dbReference>
<feature type="modified residue" description="N6-(pyridoxal phosphate)lysine" evidence="3">
    <location>
        <position position="49"/>
    </location>
</feature>
<evidence type="ECO:0000256" key="1">
    <source>
        <dbReference type="ARBA" id="ARBA00001933"/>
    </source>
</evidence>
<evidence type="ECO:0000256" key="2">
    <source>
        <dbReference type="ARBA" id="ARBA00022898"/>
    </source>
</evidence>
<dbReference type="EMBL" id="CP016796">
    <property type="protein sequence ID" value="API86141.1"/>
    <property type="molecule type" value="Genomic_DNA"/>
</dbReference>
<dbReference type="CDD" id="cd06810">
    <property type="entry name" value="PLPDE_III_ODC_DapDC_like"/>
    <property type="match status" value="1"/>
</dbReference>
<reference evidence="5 6" key="1">
    <citation type="journal article" date="2016" name="Appl. Environ. Microbiol.">
        <title>Whole genome relationships among Francisella bacteria of diverse origin define new species and provide specific regions for detection.</title>
        <authorList>
            <person name="Challacombe J.F."/>
            <person name="Petersen J.M."/>
            <person name="Gallegos-Graves V."/>
            <person name="Hodge D."/>
            <person name="Pillai S."/>
            <person name="Kuske C.R."/>
        </authorList>
    </citation>
    <scope>NUCLEOTIDE SEQUENCE [LARGE SCALE GENOMIC DNA]</scope>
    <source>
        <strain evidence="6">TX07-7310</strain>
    </source>
</reference>
<keyword evidence="6" id="KW-1185">Reference proteome</keyword>
<dbReference type="AlphaFoldDB" id="A0A1L4BQM4"/>
<dbReference type="InterPro" id="IPR022657">
    <property type="entry name" value="De-COase2_CS"/>
</dbReference>
<dbReference type="Pfam" id="PF02784">
    <property type="entry name" value="Orn_Arg_deC_N"/>
    <property type="match status" value="1"/>
</dbReference>
<dbReference type="InterPro" id="IPR022653">
    <property type="entry name" value="De-COase2_pyr-phos_BS"/>
</dbReference>
<dbReference type="RefSeq" id="WP_072711338.1">
    <property type="nucleotide sequence ID" value="NZ_CP016796.1"/>
</dbReference>
<comment type="cofactor">
    <cofactor evidence="1 3">
        <name>pyridoxal 5'-phosphate</name>
        <dbReference type="ChEBI" id="CHEBI:597326"/>
    </cofactor>
</comment>
<dbReference type="PANTHER" id="PTHR43727:SF2">
    <property type="entry name" value="GROUP IV DECARBOXYLASE"/>
    <property type="match status" value="1"/>
</dbReference>
<keyword evidence="2 3" id="KW-0663">Pyridoxal phosphate</keyword>
<dbReference type="KEGG" id="frx:F7310_01680"/>
<dbReference type="PANTHER" id="PTHR43727">
    <property type="entry name" value="DIAMINOPIMELATE DECARBOXYLASE"/>
    <property type="match status" value="1"/>
</dbReference>
<accession>A0A1L4BQM4</accession>
<dbReference type="OrthoDB" id="9802147at2"/>
<dbReference type="Proteomes" id="UP000184222">
    <property type="component" value="Chromosome"/>
</dbReference>
<evidence type="ECO:0000259" key="4">
    <source>
        <dbReference type="Pfam" id="PF02784"/>
    </source>
</evidence>
<feature type="active site" description="Proton donor" evidence="3">
    <location>
        <position position="336"/>
    </location>
</feature>
<gene>
    <name evidence="5" type="ORF">F7310_01680</name>
</gene>
<dbReference type="Gene3D" id="2.40.37.10">
    <property type="entry name" value="Lyase, Ornithine Decarboxylase, Chain A, domain 1"/>
    <property type="match status" value="1"/>
</dbReference>
<organism evidence="5 6">
    <name type="scientific">Francisella uliginis</name>
    <dbReference type="NCBI Taxonomy" id="573570"/>
    <lineage>
        <taxon>Bacteria</taxon>
        <taxon>Pseudomonadati</taxon>
        <taxon>Pseudomonadota</taxon>
        <taxon>Gammaproteobacteria</taxon>
        <taxon>Thiotrichales</taxon>
        <taxon>Francisellaceae</taxon>
        <taxon>Francisella</taxon>
    </lineage>
</organism>
<evidence type="ECO:0000256" key="3">
    <source>
        <dbReference type="PIRSR" id="PIRSR600183-50"/>
    </source>
</evidence>
<dbReference type="InterPro" id="IPR029066">
    <property type="entry name" value="PLP-binding_barrel"/>
</dbReference>
<dbReference type="STRING" id="573570.F7310_01680"/>
<name>A0A1L4BQM4_9GAMM</name>
<dbReference type="PROSITE" id="PS00879">
    <property type="entry name" value="ODR_DC_2_2"/>
    <property type="match status" value="1"/>
</dbReference>
<dbReference type="GO" id="GO:0009089">
    <property type="term" value="P:lysine biosynthetic process via diaminopimelate"/>
    <property type="evidence" value="ECO:0007669"/>
    <property type="project" value="TreeGrafter"/>
</dbReference>
<protein>
    <submittedName>
        <fullName evidence="5">Diaminopimelate decarboxylase</fullName>
    </submittedName>
</protein>
<dbReference type="SUPFAM" id="SSF51419">
    <property type="entry name" value="PLP-binding barrel"/>
    <property type="match status" value="1"/>
</dbReference>
<dbReference type="InterPro" id="IPR009006">
    <property type="entry name" value="Ala_racemase/Decarboxylase_C"/>
</dbReference>
<evidence type="ECO:0000313" key="5">
    <source>
        <dbReference type="EMBL" id="API86141.1"/>
    </source>
</evidence>
<dbReference type="PROSITE" id="PS00878">
    <property type="entry name" value="ODR_DC_2_1"/>
    <property type="match status" value="1"/>
</dbReference>
<dbReference type="GO" id="GO:0008836">
    <property type="term" value="F:diaminopimelate decarboxylase activity"/>
    <property type="evidence" value="ECO:0007669"/>
    <property type="project" value="TreeGrafter"/>
</dbReference>
<dbReference type="PRINTS" id="PR01179">
    <property type="entry name" value="ODADCRBXLASE"/>
</dbReference>
<feature type="domain" description="Orn/DAP/Arg decarboxylase 2 N-terminal" evidence="4">
    <location>
        <begin position="41"/>
        <end position="272"/>
    </location>
</feature>
<dbReference type="SUPFAM" id="SSF50621">
    <property type="entry name" value="Alanine racemase C-terminal domain-like"/>
    <property type="match status" value="1"/>
</dbReference>
<dbReference type="InterPro" id="IPR022644">
    <property type="entry name" value="De-COase2_N"/>
</dbReference>